<dbReference type="GO" id="GO:0042981">
    <property type="term" value="P:regulation of apoptotic process"/>
    <property type="evidence" value="ECO:0007669"/>
    <property type="project" value="InterPro"/>
</dbReference>
<dbReference type="InterPro" id="IPR011029">
    <property type="entry name" value="DEATH-like_dom_sf"/>
</dbReference>
<organism evidence="3 4">
    <name type="scientific">Geodia barretti</name>
    <name type="common">Barrett's horny sponge</name>
    <dbReference type="NCBI Taxonomy" id="519541"/>
    <lineage>
        <taxon>Eukaryota</taxon>
        <taxon>Metazoa</taxon>
        <taxon>Porifera</taxon>
        <taxon>Demospongiae</taxon>
        <taxon>Heteroscleromorpha</taxon>
        <taxon>Tetractinellida</taxon>
        <taxon>Astrophorina</taxon>
        <taxon>Geodiidae</taxon>
        <taxon>Geodia</taxon>
    </lineage>
</organism>
<dbReference type="CDD" id="cd01671">
    <property type="entry name" value="CARD"/>
    <property type="match status" value="1"/>
</dbReference>
<protein>
    <recommendedName>
        <fullName evidence="2">CARD domain-containing protein</fullName>
    </recommendedName>
</protein>
<dbReference type="Gene3D" id="1.10.533.10">
    <property type="entry name" value="Death Domain, Fas"/>
    <property type="match status" value="1"/>
</dbReference>
<dbReference type="EMBL" id="CASHTH010003807">
    <property type="protein sequence ID" value="CAI8049656.1"/>
    <property type="molecule type" value="Genomic_DNA"/>
</dbReference>
<proteinExistence type="predicted"/>
<dbReference type="Pfam" id="PF00619">
    <property type="entry name" value="CARD"/>
    <property type="match status" value="1"/>
</dbReference>
<dbReference type="AlphaFoldDB" id="A0AA35TMI3"/>
<comment type="caution">
    <text evidence="3">The sequence shown here is derived from an EMBL/GenBank/DDBJ whole genome shotgun (WGS) entry which is preliminary data.</text>
</comment>
<feature type="domain" description="CARD" evidence="2">
    <location>
        <begin position="365"/>
        <end position="446"/>
    </location>
</feature>
<evidence type="ECO:0000313" key="4">
    <source>
        <dbReference type="Proteomes" id="UP001174909"/>
    </source>
</evidence>
<evidence type="ECO:0000259" key="2">
    <source>
        <dbReference type="Pfam" id="PF00619"/>
    </source>
</evidence>
<dbReference type="InterPro" id="IPR001315">
    <property type="entry name" value="CARD"/>
</dbReference>
<gene>
    <name evidence="3" type="ORF">GBAR_LOCUS27340</name>
</gene>
<evidence type="ECO:0000256" key="1">
    <source>
        <dbReference type="SAM" id="MobiDB-lite"/>
    </source>
</evidence>
<sequence>MSDQLGIDDFAQVQEALWEARSKWHNIGTRLKLGVFDLDCINSEPGFGLDDKFNLMIKTRLKRMEPCTWRDLYHALNHPTVDMPSVGNKLTAKLPIVVALPAEQGAAGVAKTSSISGGVQDKEITETREKIDQLQKEYIDISVCAAEEFSNSVAVKKLRYSLLCLPSNLKKEHRKFVTKVKAEIKQAESAEDIIDVIGEHYDYLHYTLLKYVVDLYGSQDLKSKMANYAEKTNGFRKETRLEIFSEVCADEPEDINGRFTTMVSKHQMDWRTATLEDVEKFRIQVCRELSLYDFSLNLVKVARGCVEVTWRVPRSLVAYIQNSVKPSSQSMMEHHVATLTIEGFIVYDSSFAMQNEHKVIRLQFQAIDANISYLLEEMSPEAIVPHMLQRRLLTRDDAAKVFEEKSQLRKVLAVIDKMRKRAVGGLLTFCAALIGAEQPHVAQKILSKFQSLLKGEAVSHQQEEDEVMISGESSTQPSPPPPDSRLVTAQLEGSTLTRVQYNTIHSLTSSLLCIPTGDMVYDGHTLNPLTLHWHIESVGPVFTSSFACAEMALMGIQKIKAATSLRLEFLV</sequence>
<name>A0AA35TMI3_GEOBA</name>
<keyword evidence="4" id="KW-1185">Reference proteome</keyword>
<dbReference type="SUPFAM" id="SSF47986">
    <property type="entry name" value="DEATH domain"/>
    <property type="match status" value="1"/>
</dbReference>
<evidence type="ECO:0000313" key="3">
    <source>
        <dbReference type="EMBL" id="CAI8049656.1"/>
    </source>
</evidence>
<reference evidence="3" key="1">
    <citation type="submission" date="2023-03" db="EMBL/GenBank/DDBJ databases">
        <authorList>
            <person name="Steffen K."/>
            <person name="Cardenas P."/>
        </authorList>
    </citation>
    <scope>NUCLEOTIDE SEQUENCE</scope>
</reference>
<feature type="region of interest" description="Disordered" evidence="1">
    <location>
        <begin position="463"/>
        <end position="484"/>
    </location>
</feature>
<accession>A0AA35TMI3</accession>
<dbReference type="Proteomes" id="UP001174909">
    <property type="component" value="Unassembled WGS sequence"/>
</dbReference>